<feature type="transmembrane region" description="Helical" evidence="2">
    <location>
        <begin position="232"/>
        <end position="252"/>
    </location>
</feature>
<keyword evidence="2" id="KW-1133">Transmembrane helix</keyword>
<keyword evidence="4" id="KW-1185">Reference proteome</keyword>
<evidence type="ECO:0000313" key="4">
    <source>
        <dbReference type="Proteomes" id="UP001363151"/>
    </source>
</evidence>
<comment type="caution">
    <text evidence="3">The sequence shown here is derived from an EMBL/GenBank/DDBJ whole genome shotgun (WGS) entry which is preliminary data.</text>
</comment>
<evidence type="ECO:0000313" key="3">
    <source>
        <dbReference type="EMBL" id="KAK7234453.1"/>
    </source>
</evidence>
<name>A0ABR1FNX6_AURAN</name>
<proteinExistence type="predicted"/>
<feature type="compositionally biased region" description="Basic and acidic residues" evidence="1">
    <location>
        <begin position="33"/>
        <end position="42"/>
    </location>
</feature>
<dbReference type="Proteomes" id="UP001363151">
    <property type="component" value="Unassembled WGS sequence"/>
</dbReference>
<accession>A0ABR1FNX6</accession>
<keyword evidence="2" id="KW-0812">Transmembrane</keyword>
<dbReference type="EMBL" id="JBBJCI010000324">
    <property type="protein sequence ID" value="KAK7234453.1"/>
    <property type="molecule type" value="Genomic_DNA"/>
</dbReference>
<feature type="transmembrane region" description="Helical" evidence="2">
    <location>
        <begin position="258"/>
        <end position="280"/>
    </location>
</feature>
<evidence type="ECO:0000256" key="1">
    <source>
        <dbReference type="SAM" id="MobiDB-lite"/>
    </source>
</evidence>
<feature type="compositionally biased region" description="Polar residues" evidence="1">
    <location>
        <begin position="1"/>
        <end position="13"/>
    </location>
</feature>
<gene>
    <name evidence="3" type="primary">MRTO4</name>
    <name evidence="3" type="ORF">SO694_0020908</name>
</gene>
<feature type="region of interest" description="Disordered" evidence="1">
    <location>
        <begin position="1"/>
        <end position="59"/>
    </location>
</feature>
<keyword evidence="2" id="KW-0472">Membrane</keyword>
<reference evidence="3 4" key="1">
    <citation type="submission" date="2024-03" db="EMBL/GenBank/DDBJ databases">
        <title>Aureococcus anophagefferens CCMP1851 and Kratosvirus quantuckense: Draft genome of a second virus-susceptible host strain in the model system.</title>
        <authorList>
            <person name="Chase E."/>
            <person name="Truchon A.R."/>
            <person name="Schepens W."/>
            <person name="Wilhelm S.W."/>
        </authorList>
    </citation>
    <scope>NUCLEOTIDE SEQUENCE [LARGE SCALE GENOMIC DNA]</scope>
    <source>
        <strain evidence="3 4">CCMP1851</strain>
    </source>
</reference>
<evidence type="ECO:0000256" key="2">
    <source>
        <dbReference type="SAM" id="Phobius"/>
    </source>
</evidence>
<protein>
    <submittedName>
        <fullName evidence="3">Pseudouridine 5'-phosphatase</fullName>
    </submittedName>
</protein>
<feature type="transmembrane region" description="Helical" evidence="2">
    <location>
        <begin position="287"/>
        <end position="309"/>
    </location>
</feature>
<organism evidence="3 4">
    <name type="scientific">Aureococcus anophagefferens</name>
    <name type="common">Harmful bloom alga</name>
    <dbReference type="NCBI Taxonomy" id="44056"/>
    <lineage>
        <taxon>Eukaryota</taxon>
        <taxon>Sar</taxon>
        <taxon>Stramenopiles</taxon>
        <taxon>Ochrophyta</taxon>
        <taxon>Pelagophyceae</taxon>
        <taxon>Pelagomonadales</taxon>
        <taxon>Pelagomonadaceae</taxon>
        <taxon>Aureococcus</taxon>
    </lineage>
</organism>
<sequence length="319" mass="34792">MEGSLKSSGSASNPLAVDAARDVERAASPGVESPRRDVERNATLDVESPRAASLDVESPRRKSRLLASASHLLHRGESFGALDKQGRDETPWTYAAIATTAAIYVACWGPCSLAAVALATAYGDDAQRLTTIRCCLCELAHGLNACVVKETRHWIFSELDSDVWHTLLFLNGAWYLRTPEPWAVALFAAARVACEHAPTNTGGLVRVKARRRGSLERMDEALAKPPSLLGKMFRLSAGYAVWYVLSMAILLREHVGDVAFLLTLVWAFPMTLMVASHYLFTKELWSFLLAHMANLVTANPALIGVALGLDSGPHLVWRL</sequence>